<dbReference type="PANTHER" id="PTHR31154:SF4">
    <property type="entry name" value="MEMBRANE TRANSPORTER PROTEIN"/>
    <property type="match status" value="1"/>
</dbReference>
<feature type="non-terminal residue" evidence="2">
    <location>
        <position position="1"/>
    </location>
</feature>
<name>A0AAN8FMX4_TRICO</name>
<feature type="transmembrane region" description="Helical" evidence="1">
    <location>
        <begin position="34"/>
        <end position="51"/>
    </location>
</feature>
<organism evidence="2 3">
    <name type="scientific">Trichostrongylus colubriformis</name>
    <name type="common">Black scour worm</name>
    <dbReference type="NCBI Taxonomy" id="6319"/>
    <lineage>
        <taxon>Eukaryota</taxon>
        <taxon>Metazoa</taxon>
        <taxon>Ecdysozoa</taxon>
        <taxon>Nematoda</taxon>
        <taxon>Chromadorea</taxon>
        <taxon>Rhabditida</taxon>
        <taxon>Rhabditina</taxon>
        <taxon>Rhabditomorpha</taxon>
        <taxon>Strongyloidea</taxon>
        <taxon>Trichostrongylidae</taxon>
        <taxon>Trichostrongylus</taxon>
    </lineage>
</organism>
<dbReference type="Proteomes" id="UP001331761">
    <property type="component" value="Unassembled WGS sequence"/>
</dbReference>
<feature type="transmembrane region" description="Helical" evidence="1">
    <location>
        <begin position="112"/>
        <end position="132"/>
    </location>
</feature>
<sequence>SFTAFAGSGVDICTFSIITLLFRVSEKTATPTSVVLMGINTMVGVYWRAVWQGDVPALAWEYAAVSVPVAVTMAPLGSFLGSHLHRQVLAGFIYVLEAASLVGFLLTKPSTILILQGAFIILTSFAFFTFIAQLGQRIIEDFDPQVN</sequence>
<dbReference type="AlphaFoldDB" id="A0AAN8FMX4"/>
<proteinExistence type="predicted"/>
<reference evidence="2 3" key="1">
    <citation type="submission" date="2019-10" db="EMBL/GenBank/DDBJ databases">
        <title>Assembly and Annotation for the nematode Trichostrongylus colubriformis.</title>
        <authorList>
            <person name="Martin J."/>
        </authorList>
    </citation>
    <scope>NUCLEOTIDE SEQUENCE [LARGE SCALE GENOMIC DNA]</scope>
    <source>
        <strain evidence="2">G859</strain>
        <tissue evidence="2">Whole worm</tissue>
    </source>
</reference>
<feature type="transmembrane region" description="Helical" evidence="1">
    <location>
        <begin position="88"/>
        <end position="106"/>
    </location>
</feature>
<dbReference type="PANTHER" id="PTHR31154">
    <property type="entry name" value="MEMBRANE TRANSPORTER PROTEIN"/>
    <property type="match status" value="1"/>
</dbReference>
<keyword evidence="1" id="KW-0472">Membrane</keyword>
<comment type="caution">
    <text evidence="2">The sequence shown here is derived from an EMBL/GenBank/DDBJ whole genome shotgun (WGS) entry which is preliminary data.</text>
</comment>
<dbReference type="EMBL" id="WIXE01007956">
    <property type="protein sequence ID" value="KAK5979809.1"/>
    <property type="molecule type" value="Genomic_DNA"/>
</dbReference>
<gene>
    <name evidence="2" type="ORF">GCK32_006975</name>
</gene>
<keyword evidence="1" id="KW-1133">Transmembrane helix</keyword>
<keyword evidence="3" id="KW-1185">Reference proteome</keyword>
<evidence type="ECO:0000313" key="2">
    <source>
        <dbReference type="EMBL" id="KAK5979809.1"/>
    </source>
</evidence>
<feature type="transmembrane region" description="Helical" evidence="1">
    <location>
        <begin position="57"/>
        <end position="76"/>
    </location>
</feature>
<keyword evidence="1" id="KW-0812">Transmembrane</keyword>
<feature type="transmembrane region" description="Helical" evidence="1">
    <location>
        <begin position="6"/>
        <end position="22"/>
    </location>
</feature>
<protein>
    <submittedName>
        <fullName evidence="2">Uncharacterized protein</fullName>
    </submittedName>
</protein>
<evidence type="ECO:0000256" key="1">
    <source>
        <dbReference type="SAM" id="Phobius"/>
    </source>
</evidence>
<accession>A0AAN8FMX4</accession>
<evidence type="ECO:0000313" key="3">
    <source>
        <dbReference type="Proteomes" id="UP001331761"/>
    </source>
</evidence>